<feature type="chain" id="PRO_5044857688" description="Peptidase S1 domain-containing protein" evidence="5">
    <location>
        <begin position="17"/>
        <end position="282"/>
    </location>
</feature>
<feature type="domain" description="Peptidase S1" evidence="6">
    <location>
        <begin position="42"/>
        <end position="282"/>
    </location>
</feature>
<keyword evidence="2" id="KW-0843">Virulence</keyword>
<keyword evidence="3" id="KW-1015">Disulfide bond</keyword>
<accession>A0ABD3MCH7</accession>
<dbReference type="InterPro" id="IPR050430">
    <property type="entry name" value="Peptidase_S1"/>
</dbReference>
<evidence type="ECO:0000313" key="7">
    <source>
        <dbReference type="EMBL" id="KAL3761297.1"/>
    </source>
</evidence>
<dbReference type="PANTHER" id="PTHR24276:SF98">
    <property type="entry name" value="FI18310P1-RELATED"/>
    <property type="match status" value="1"/>
</dbReference>
<evidence type="ECO:0000256" key="2">
    <source>
        <dbReference type="ARBA" id="ARBA00023026"/>
    </source>
</evidence>
<dbReference type="InterPro" id="IPR009003">
    <property type="entry name" value="Peptidase_S1_PA"/>
</dbReference>
<dbReference type="Proteomes" id="UP001530293">
    <property type="component" value="Unassembled WGS sequence"/>
</dbReference>
<gene>
    <name evidence="7" type="ORF">ACHAWU_010210</name>
</gene>
<evidence type="ECO:0000259" key="6">
    <source>
        <dbReference type="PROSITE" id="PS50240"/>
    </source>
</evidence>
<organism evidence="7 8">
    <name type="scientific">Discostella pseudostelligera</name>
    <dbReference type="NCBI Taxonomy" id="259834"/>
    <lineage>
        <taxon>Eukaryota</taxon>
        <taxon>Sar</taxon>
        <taxon>Stramenopiles</taxon>
        <taxon>Ochrophyta</taxon>
        <taxon>Bacillariophyta</taxon>
        <taxon>Coscinodiscophyceae</taxon>
        <taxon>Thalassiosirophycidae</taxon>
        <taxon>Stephanodiscales</taxon>
        <taxon>Stephanodiscaceae</taxon>
        <taxon>Discostella</taxon>
    </lineage>
</organism>
<keyword evidence="4" id="KW-0325">Glycoprotein</keyword>
<dbReference type="SMART" id="SM00020">
    <property type="entry name" value="Tryp_SPc"/>
    <property type="match status" value="1"/>
</dbReference>
<evidence type="ECO:0000256" key="1">
    <source>
        <dbReference type="ARBA" id="ARBA00007664"/>
    </source>
</evidence>
<name>A0ABD3MCH7_9STRA</name>
<sequence>MSWFLLLLLTSPSTLLWHQMETDEEEDVVPENQDDDNNPEFIIGGTELDQTVWETSRRFLVTLTNTLADGSVFHSCTASLISRRVVLSAAHCFTPGGTTNFKALGTVRLNIYSYDFLDGSVQVQLCPNEGGGGDCPANSAFAVRHPDYAGVDLRNDFALIFLPDIPEVNEGVVAEIVPVTLNSYSSIPEDGQELELCGWGLTGTDQTESPRVPHTVKMNSFPFDQCNIMWLNKLDNSMMCTLGDGTTSVYKGDSGGPAIIVDAAGQNIQVGVASFVANGKKP</sequence>
<keyword evidence="8" id="KW-1185">Reference proteome</keyword>
<protein>
    <recommendedName>
        <fullName evidence="6">Peptidase S1 domain-containing protein</fullName>
    </recommendedName>
</protein>
<dbReference type="PROSITE" id="PS50240">
    <property type="entry name" value="TRYPSIN_DOM"/>
    <property type="match status" value="1"/>
</dbReference>
<reference evidence="7 8" key="1">
    <citation type="submission" date="2024-10" db="EMBL/GenBank/DDBJ databases">
        <title>Updated reference genomes for cyclostephanoid diatoms.</title>
        <authorList>
            <person name="Roberts W.R."/>
            <person name="Alverson A.J."/>
        </authorList>
    </citation>
    <scope>NUCLEOTIDE SEQUENCE [LARGE SCALE GENOMIC DNA]</scope>
    <source>
        <strain evidence="7 8">AJA232-27</strain>
    </source>
</reference>
<dbReference type="InterPro" id="IPR018114">
    <property type="entry name" value="TRYPSIN_HIS"/>
</dbReference>
<evidence type="ECO:0000256" key="5">
    <source>
        <dbReference type="SAM" id="SignalP"/>
    </source>
</evidence>
<dbReference type="Gene3D" id="2.40.10.10">
    <property type="entry name" value="Trypsin-like serine proteases"/>
    <property type="match status" value="1"/>
</dbReference>
<evidence type="ECO:0000256" key="4">
    <source>
        <dbReference type="ARBA" id="ARBA00023180"/>
    </source>
</evidence>
<dbReference type="Pfam" id="PF00089">
    <property type="entry name" value="Trypsin"/>
    <property type="match status" value="1"/>
</dbReference>
<dbReference type="PRINTS" id="PR00722">
    <property type="entry name" value="CHYMOTRYPSIN"/>
</dbReference>
<dbReference type="InterPro" id="IPR043504">
    <property type="entry name" value="Peptidase_S1_PA_chymotrypsin"/>
</dbReference>
<dbReference type="SUPFAM" id="SSF50494">
    <property type="entry name" value="Trypsin-like serine proteases"/>
    <property type="match status" value="1"/>
</dbReference>
<dbReference type="InterPro" id="IPR001314">
    <property type="entry name" value="Peptidase_S1A"/>
</dbReference>
<evidence type="ECO:0000313" key="8">
    <source>
        <dbReference type="Proteomes" id="UP001530293"/>
    </source>
</evidence>
<comment type="similarity">
    <text evidence="1">Belongs to the peptidase S1 family.</text>
</comment>
<comment type="caution">
    <text evidence="7">The sequence shown here is derived from an EMBL/GenBank/DDBJ whole genome shotgun (WGS) entry which is preliminary data.</text>
</comment>
<dbReference type="InterPro" id="IPR001254">
    <property type="entry name" value="Trypsin_dom"/>
</dbReference>
<dbReference type="EMBL" id="JALLBG020000152">
    <property type="protein sequence ID" value="KAL3761297.1"/>
    <property type="molecule type" value="Genomic_DNA"/>
</dbReference>
<proteinExistence type="inferred from homology"/>
<evidence type="ECO:0000256" key="3">
    <source>
        <dbReference type="ARBA" id="ARBA00023157"/>
    </source>
</evidence>
<feature type="signal peptide" evidence="5">
    <location>
        <begin position="1"/>
        <end position="16"/>
    </location>
</feature>
<dbReference type="AlphaFoldDB" id="A0ABD3MCH7"/>
<keyword evidence="5" id="KW-0732">Signal</keyword>
<dbReference type="PROSITE" id="PS00134">
    <property type="entry name" value="TRYPSIN_HIS"/>
    <property type="match status" value="1"/>
</dbReference>
<dbReference type="PANTHER" id="PTHR24276">
    <property type="entry name" value="POLYSERASE-RELATED"/>
    <property type="match status" value="1"/>
</dbReference>